<evidence type="ECO:0000313" key="9">
    <source>
        <dbReference type="EMBL" id="RDB76720.1"/>
    </source>
</evidence>
<sequence>MEKALFLAAFFFAYTVQAITGFAGNIFAMPVGTTLLGLESTVSILNAMGFFACGLLTALNIKSVNWRELGKILGVMIVFMVLGIWLDTLVPLHILLKIYGVIIVIIGIKNLAVPQQKFMPEWALWIILALAGLIQGMFVSGGALLVIYAVQKLRDQQQFRITLSAVWTVLNLIYAGIAFQQGHFTGDVVQIIVFCVPLAVLATFLGSKLQKKISQERFLKLTYVLLLCVGVILLVTS</sequence>
<dbReference type="GeneID" id="69509651"/>
<dbReference type="RefSeq" id="WP_009305754.1">
    <property type="nucleotide sequence ID" value="NZ_AP025575.1"/>
</dbReference>
<keyword evidence="4 8" id="KW-1003">Cell membrane</keyword>
<accession>A0A369MNX3</accession>
<keyword evidence="5 8" id="KW-0812">Transmembrane</keyword>
<dbReference type="EMBL" id="PPTX01000021">
    <property type="protein sequence ID" value="RDB76720.1"/>
    <property type="molecule type" value="Genomic_DNA"/>
</dbReference>
<evidence type="ECO:0000256" key="5">
    <source>
        <dbReference type="ARBA" id="ARBA00022692"/>
    </source>
</evidence>
<keyword evidence="7 8" id="KW-0472">Membrane</keyword>
<dbReference type="Proteomes" id="UP000253752">
    <property type="component" value="Unassembled WGS sequence"/>
</dbReference>
<dbReference type="InterPro" id="IPR002781">
    <property type="entry name" value="TM_pro_TauE-like"/>
</dbReference>
<dbReference type="Pfam" id="PF01925">
    <property type="entry name" value="TauE"/>
    <property type="match status" value="1"/>
</dbReference>
<evidence type="ECO:0000256" key="4">
    <source>
        <dbReference type="ARBA" id="ARBA00022475"/>
    </source>
</evidence>
<feature type="transmembrane region" description="Helical" evidence="8">
    <location>
        <begin position="122"/>
        <end position="149"/>
    </location>
</feature>
<evidence type="ECO:0000256" key="8">
    <source>
        <dbReference type="RuleBase" id="RU363041"/>
    </source>
</evidence>
<evidence type="ECO:0000256" key="7">
    <source>
        <dbReference type="ARBA" id="ARBA00023136"/>
    </source>
</evidence>
<keyword evidence="6 8" id="KW-1133">Transmembrane helix</keyword>
<feature type="transmembrane region" description="Helical" evidence="8">
    <location>
        <begin position="218"/>
        <end position="236"/>
    </location>
</feature>
<feature type="transmembrane region" description="Helical" evidence="8">
    <location>
        <begin position="188"/>
        <end position="206"/>
    </location>
</feature>
<keyword evidence="3" id="KW-0813">Transport</keyword>
<dbReference type="PANTHER" id="PTHR30269:SF37">
    <property type="entry name" value="MEMBRANE TRANSPORTER PROTEIN"/>
    <property type="match status" value="1"/>
</dbReference>
<evidence type="ECO:0000256" key="3">
    <source>
        <dbReference type="ARBA" id="ARBA00022448"/>
    </source>
</evidence>
<evidence type="ECO:0000313" key="10">
    <source>
        <dbReference type="Proteomes" id="UP000253752"/>
    </source>
</evidence>
<evidence type="ECO:0000256" key="2">
    <source>
        <dbReference type="ARBA" id="ARBA00009142"/>
    </source>
</evidence>
<feature type="transmembrane region" description="Helical" evidence="8">
    <location>
        <begin position="161"/>
        <end position="182"/>
    </location>
</feature>
<comment type="caution">
    <text evidence="9">The sequence shown here is derived from an EMBL/GenBank/DDBJ whole genome shotgun (WGS) entry which is preliminary data.</text>
</comment>
<dbReference type="PANTHER" id="PTHR30269">
    <property type="entry name" value="TRANSMEMBRANE PROTEIN YFCA"/>
    <property type="match status" value="1"/>
</dbReference>
<feature type="transmembrane region" description="Helical" evidence="8">
    <location>
        <begin position="42"/>
        <end position="61"/>
    </location>
</feature>
<name>A0A369MNX3_EGGLN</name>
<feature type="transmembrane region" description="Helical" evidence="8">
    <location>
        <begin position="73"/>
        <end position="106"/>
    </location>
</feature>
<protein>
    <recommendedName>
        <fullName evidence="8">Probable membrane transporter protein</fullName>
    </recommendedName>
</protein>
<dbReference type="GO" id="GO:0005886">
    <property type="term" value="C:plasma membrane"/>
    <property type="evidence" value="ECO:0007669"/>
    <property type="project" value="UniProtKB-SubCell"/>
</dbReference>
<proteinExistence type="inferred from homology"/>
<evidence type="ECO:0000256" key="6">
    <source>
        <dbReference type="ARBA" id="ARBA00022989"/>
    </source>
</evidence>
<evidence type="ECO:0000256" key="1">
    <source>
        <dbReference type="ARBA" id="ARBA00004651"/>
    </source>
</evidence>
<comment type="similarity">
    <text evidence="2 8">Belongs to the 4-toluene sulfonate uptake permease (TSUP) (TC 2.A.102) family.</text>
</comment>
<organism evidence="9 10">
    <name type="scientific">Eggerthella lenta</name>
    <name type="common">Eubacterium lentum</name>
    <dbReference type="NCBI Taxonomy" id="84112"/>
    <lineage>
        <taxon>Bacteria</taxon>
        <taxon>Bacillati</taxon>
        <taxon>Actinomycetota</taxon>
        <taxon>Coriobacteriia</taxon>
        <taxon>Eggerthellales</taxon>
        <taxon>Eggerthellaceae</taxon>
        <taxon>Eggerthella</taxon>
    </lineage>
</organism>
<gene>
    <name evidence="9" type="ORF">C1872_12400</name>
</gene>
<dbReference type="AlphaFoldDB" id="A0A369MNX3"/>
<dbReference type="InterPro" id="IPR052017">
    <property type="entry name" value="TSUP"/>
</dbReference>
<reference evidence="9 10" key="1">
    <citation type="journal article" date="2018" name="Elife">
        <title>Discovery and characterization of a prevalent human gut bacterial enzyme sufficient for the inactivation of a family of plant toxins.</title>
        <authorList>
            <person name="Koppel N."/>
            <person name="Bisanz J.E."/>
            <person name="Pandelia M.E."/>
            <person name="Turnbaugh P.J."/>
            <person name="Balskus E.P."/>
        </authorList>
    </citation>
    <scope>NUCLEOTIDE SEQUENCE [LARGE SCALE GENOMIC DNA]</scope>
    <source>
        <strain evidence="9 10">MR1 #12</strain>
    </source>
</reference>
<comment type="subcellular location">
    <subcellularLocation>
        <location evidence="1 8">Cell membrane</location>
        <topology evidence="1 8">Multi-pass membrane protein</topology>
    </subcellularLocation>
</comment>